<evidence type="ECO:0000313" key="2">
    <source>
        <dbReference type="Proteomes" id="UP000295281"/>
    </source>
</evidence>
<dbReference type="Proteomes" id="UP000295281">
    <property type="component" value="Unassembled WGS sequence"/>
</dbReference>
<dbReference type="OrthoDB" id="3430019at2"/>
<evidence type="ECO:0000313" key="1">
    <source>
        <dbReference type="EMBL" id="TDQ55250.1"/>
    </source>
</evidence>
<sequence>MPIRPQNLATMSATIAGAASSAANRRPGAGPVTVVFETGYRQVVEGPTGRPLAHGQGGIVALETGEDTRHTLFAGATCHPTLLLRSGRGPAAFEVPVRAGSIKIG</sequence>
<comment type="caution">
    <text evidence="1">The sequence shown here is derived from an EMBL/GenBank/DDBJ whole genome shotgun (WGS) entry which is preliminary data.</text>
</comment>
<protein>
    <submittedName>
        <fullName evidence="1">Uncharacterized protein</fullName>
    </submittedName>
</protein>
<gene>
    <name evidence="1" type="ORF">EV190_101575</name>
</gene>
<dbReference type="AlphaFoldDB" id="A0A4V3D9F0"/>
<dbReference type="RefSeq" id="WP_133739800.1">
    <property type="nucleotide sequence ID" value="NZ_SNYN01000001.1"/>
</dbReference>
<reference evidence="1 2" key="1">
    <citation type="submission" date="2019-03" db="EMBL/GenBank/DDBJ databases">
        <title>Genomic Encyclopedia of Type Strains, Phase IV (KMG-IV): sequencing the most valuable type-strain genomes for metagenomic binning, comparative biology and taxonomic classification.</title>
        <authorList>
            <person name="Goeker M."/>
        </authorList>
    </citation>
    <scope>NUCLEOTIDE SEQUENCE [LARGE SCALE GENOMIC DNA]</scope>
    <source>
        <strain evidence="1 2">DSM 46770</strain>
    </source>
</reference>
<name>A0A4V3D9F0_9ACTN</name>
<organism evidence="1 2">
    <name type="scientific">Actinorugispora endophytica</name>
    <dbReference type="NCBI Taxonomy" id="1605990"/>
    <lineage>
        <taxon>Bacteria</taxon>
        <taxon>Bacillati</taxon>
        <taxon>Actinomycetota</taxon>
        <taxon>Actinomycetes</taxon>
        <taxon>Streptosporangiales</taxon>
        <taxon>Nocardiopsidaceae</taxon>
        <taxon>Actinorugispora</taxon>
    </lineage>
</organism>
<dbReference type="EMBL" id="SNYN01000001">
    <property type="protein sequence ID" value="TDQ55250.1"/>
    <property type="molecule type" value="Genomic_DNA"/>
</dbReference>
<accession>A0A4V3D9F0</accession>
<proteinExistence type="predicted"/>
<keyword evidence="2" id="KW-1185">Reference proteome</keyword>